<feature type="transmembrane region" description="Helical" evidence="2">
    <location>
        <begin position="6"/>
        <end position="28"/>
    </location>
</feature>
<feature type="region of interest" description="Disordered" evidence="1">
    <location>
        <begin position="156"/>
        <end position="178"/>
    </location>
</feature>
<reference evidence="3" key="1">
    <citation type="submission" date="2021-01" db="EMBL/GenBank/DDBJ databases">
        <authorList>
            <person name="Li R."/>
            <person name="Bekaert M."/>
        </authorList>
    </citation>
    <scope>NUCLEOTIDE SEQUENCE</scope>
    <source>
        <strain evidence="3">Farmed</strain>
    </source>
</reference>
<organism evidence="3 4">
    <name type="scientific">Acanthosepion pharaonis</name>
    <name type="common">Pharaoh cuttlefish</name>
    <name type="synonym">Sepia pharaonis</name>
    <dbReference type="NCBI Taxonomy" id="158019"/>
    <lineage>
        <taxon>Eukaryota</taxon>
        <taxon>Metazoa</taxon>
        <taxon>Spiralia</taxon>
        <taxon>Lophotrochozoa</taxon>
        <taxon>Mollusca</taxon>
        <taxon>Cephalopoda</taxon>
        <taxon>Coleoidea</taxon>
        <taxon>Decapodiformes</taxon>
        <taxon>Sepiida</taxon>
        <taxon>Sepiina</taxon>
        <taxon>Sepiidae</taxon>
        <taxon>Acanthosepion</taxon>
    </lineage>
</organism>
<comment type="caution">
    <text evidence="3">The sequence shown here is derived from an EMBL/GenBank/DDBJ whole genome shotgun (WGS) entry which is preliminary data.</text>
</comment>
<evidence type="ECO:0000313" key="3">
    <source>
        <dbReference type="EMBL" id="CAE1240094.1"/>
    </source>
</evidence>
<proteinExistence type="predicted"/>
<keyword evidence="4" id="KW-1185">Reference proteome</keyword>
<keyword evidence="2" id="KW-0472">Membrane</keyword>
<keyword evidence="2" id="KW-1133">Transmembrane helix</keyword>
<feature type="compositionally biased region" description="Acidic residues" evidence="1">
    <location>
        <begin position="216"/>
        <end position="240"/>
    </location>
</feature>
<dbReference type="AlphaFoldDB" id="A0A812BUT9"/>
<sequence>MLYTIFISSLSLSLSLSLSIYLSIYLSISKAYNAAMDRWIRSHPGRTVTIYDIPTIVSEAQLCAMLQRNIKAGFAATGIYPYNKDIFMDADFASAAVTDRQNPEANADAADLDPIPGPSSGAVGSSPIPRPSSCGMGQQPVSSSCEYVSPSAIYPFPRAEPRKTKGGRKKRATKILTDTPVRDELAAEKAKVKPTKDIKKKLFRQTSQKTTANVTSDDDSDDEDCESMAMNDSDDDDVSDDELRGDFMVVSVNGKKTTRRYIARVNVIDGDELEGVFLKRILGRKPMDGRQAFIIDPDDEVSLDRQDIVKKKTTGAKQLVGE</sequence>
<feature type="region of interest" description="Disordered" evidence="1">
    <location>
        <begin position="103"/>
        <end position="139"/>
    </location>
</feature>
<evidence type="ECO:0000313" key="4">
    <source>
        <dbReference type="Proteomes" id="UP000597762"/>
    </source>
</evidence>
<evidence type="ECO:0000256" key="1">
    <source>
        <dbReference type="SAM" id="MobiDB-lite"/>
    </source>
</evidence>
<keyword evidence="2" id="KW-0812">Transmembrane</keyword>
<name>A0A812BUT9_ACAPH</name>
<evidence type="ECO:0000256" key="2">
    <source>
        <dbReference type="SAM" id="Phobius"/>
    </source>
</evidence>
<feature type="compositionally biased region" description="Low complexity" evidence="1">
    <location>
        <begin position="118"/>
        <end position="127"/>
    </location>
</feature>
<dbReference type="EMBL" id="CAHIKZ030000816">
    <property type="protein sequence ID" value="CAE1240094.1"/>
    <property type="molecule type" value="Genomic_DNA"/>
</dbReference>
<accession>A0A812BUT9</accession>
<gene>
    <name evidence="3" type="ORF">SPHA_22123</name>
</gene>
<feature type="compositionally biased region" description="Polar residues" evidence="1">
    <location>
        <begin position="204"/>
        <end position="215"/>
    </location>
</feature>
<feature type="region of interest" description="Disordered" evidence="1">
    <location>
        <begin position="203"/>
        <end position="241"/>
    </location>
</feature>
<protein>
    <submittedName>
        <fullName evidence="3">Uncharacterized protein</fullName>
    </submittedName>
</protein>
<dbReference type="Proteomes" id="UP000597762">
    <property type="component" value="Unassembled WGS sequence"/>
</dbReference>
<dbReference type="OrthoDB" id="6277218at2759"/>
<feature type="compositionally biased region" description="Basic residues" evidence="1">
    <location>
        <begin position="164"/>
        <end position="173"/>
    </location>
</feature>